<protein>
    <recommendedName>
        <fullName evidence="1">A-factor biosynthesis hotdog domain-containing protein</fullName>
    </recommendedName>
</protein>
<dbReference type="Gene3D" id="2.40.160.210">
    <property type="entry name" value="Acyl-CoA thioesterase, double hotdog domain"/>
    <property type="match status" value="1"/>
</dbReference>
<accession>A0A927QRB1</accession>
<dbReference type="RefSeq" id="WP_192335635.1">
    <property type="nucleotide sequence ID" value="NZ_JACYXT010000025.1"/>
</dbReference>
<dbReference type="EMBL" id="JACYXT010000025">
    <property type="protein sequence ID" value="MBD9729374.1"/>
    <property type="molecule type" value="Genomic_DNA"/>
</dbReference>
<dbReference type="GO" id="GO:0016740">
    <property type="term" value="F:transferase activity"/>
    <property type="evidence" value="ECO:0007669"/>
    <property type="project" value="InterPro"/>
</dbReference>
<reference evidence="2" key="1">
    <citation type="submission" date="2020-09" db="EMBL/GenBank/DDBJ databases">
        <title>Streptomyces canutascabiei sp. nov., which causes potato common scab and is distributed across the world.</title>
        <authorList>
            <person name="Nguyen H.P."/>
            <person name="Weisberg A.J."/>
            <person name="Chang J.H."/>
            <person name="Clarke C.R."/>
        </authorList>
    </citation>
    <scope>NUCLEOTIDE SEQUENCE</scope>
    <source>
        <strain evidence="2">ID-01-6.2a</strain>
    </source>
</reference>
<feature type="domain" description="A-factor biosynthesis hotdog" evidence="1">
    <location>
        <begin position="195"/>
        <end position="309"/>
    </location>
</feature>
<dbReference type="AlphaFoldDB" id="A0A927QRB1"/>
<evidence type="ECO:0000259" key="1">
    <source>
        <dbReference type="Pfam" id="PF03756"/>
    </source>
</evidence>
<evidence type="ECO:0000313" key="2">
    <source>
        <dbReference type="EMBL" id="MBD9729374.1"/>
    </source>
</evidence>
<dbReference type="InterPro" id="IPR042171">
    <property type="entry name" value="Acyl-CoA_hotdog"/>
</dbReference>
<evidence type="ECO:0000313" key="3">
    <source>
        <dbReference type="Proteomes" id="UP000661025"/>
    </source>
</evidence>
<dbReference type="NCBIfam" id="NF041195">
    <property type="entry name" value="ScbA_BarX_GamBu"/>
    <property type="match status" value="1"/>
</dbReference>
<dbReference type="Pfam" id="PF03756">
    <property type="entry name" value="AfsA"/>
    <property type="match status" value="2"/>
</dbReference>
<comment type="caution">
    <text evidence="2">The sequence shown here is derived from an EMBL/GenBank/DDBJ whole genome shotgun (WGS) entry which is preliminary data.</text>
</comment>
<organism evidence="2 3">
    <name type="scientific">Streptomyces caniscabiei</name>
    <dbReference type="NCBI Taxonomy" id="2746961"/>
    <lineage>
        <taxon>Bacteria</taxon>
        <taxon>Bacillati</taxon>
        <taxon>Actinomycetota</taxon>
        <taxon>Actinomycetes</taxon>
        <taxon>Kitasatosporales</taxon>
        <taxon>Streptomycetaceae</taxon>
        <taxon>Streptomyces</taxon>
    </lineage>
</organism>
<dbReference type="InterPro" id="IPR029069">
    <property type="entry name" value="HotDog_dom_sf"/>
</dbReference>
<dbReference type="Proteomes" id="UP000661025">
    <property type="component" value="Unassembled WGS sequence"/>
</dbReference>
<proteinExistence type="predicted"/>
<dbReference type="InterPro" id="IPR047757">
    <property type="entry name" value="AfsA-like"/>
</dbReference>
<sequence>MVLHAAQPGIALPALPRLTTTVPKEYVHRACLAEVFLTGCTSEGDQRFSLTGQWPRAHTLFSNGIRHDPLQVAETFRQAGMFLAHAELDVPLGQRFVMWNLTYTTYPEHMRIAAAPTDFDLRARCTEITWRRGVANWMRMELSIHREGNLVATGTGTFSTTPPAVYKRLRANRKPWSGPSFDLRADRAPLAPATVGRTSVTDVVLSATDTPTRWLLTPDLAHPIFFDHSDDHLPGMVLLEGARQAACAAAAPYRLLPVSASTEFFQYAELDRPCWVDVAQVTPAGDGTTTVEVTGHQDGKTVFTSTITGPVD</sequence>
<gene>
    <name evidence="2" type="ORF">IHE70_40560</name>
</gene>
<feature type="domain" description="A-factor biosynthesis hotdog" evidence="1">
    <location>
        <begin position="26"/>
        <end position="159"/>
    </location>
</feature>
<dbReference type="SUPFAM" id="SSF54637">
    <property type="entry name" value="Thioesterase/thiol ester dehydrase-isomerase"/>
    <property type="match status" value="1"/>
</dbReference>
<name>A0A927QRB1_9ACTN</name>
<dbReference type="InterPro" id="IPR005509">
    <property type="entry name" value="AfsA_hotdog_dom"/>
</dbReference>